<evidence type="ECO:0000256" key="8">
    <source>
        <dbReference type="SAM" id="Phobius"/>
    </source>
</evidence>
<sequence>MRPFNAGAGAKSTARRLVSATANSFRSVSPPPPPLHLPFHPSKPPANNLQLSISRGRNTLHERKATYVPSAISKTLQRGGGGGEAPPSSSSERKLAVAAWSAVTLVAAVANRVLQKLALVSMKDYPFFLAQLNSFAYVFVFFSVLRVRYHVGITTNEMLALPKLPFVAIGSLELLSSICGMYAGAMLPGPAIPLLFQTFLVWQLLFSRLLLGKRYHFNQIIGCFLVAAGVVVAVSRGGTNSGMLSGISPLWPGLMVASSFFQAAASIFKESVFIDAAKRLKGKSLDIFVINSFASGFQALFTIAFLPILSSMKGIPLSNLPSYFTSGAACFFNIGTNTIGCEGAPLLPLLYIASNIFFSISILNLLKVSNAIVASLASRAAVPFAIYILSQPLPYLQKGMSLSPFFHMGSAILVVGLIMFNLPKPQFS</sequence>
<comment type="subcellular location">
    <subcellularLocation>
        <location evidence="1">Membrane</location>
        <topology evidence="1">Multi-pass membrane protein</topology>
    </subcellularLocation>
</comment>
<keyword evidence="4 8" id="KW-0812">Transmembrane</keyword>
<feature type="region of interest" description="Disordered" evidence="7">
    <location>
        <begin position="1"/>
        <end position="30"/>
    </location>
</feature>
<dbReference type="AlphaFoldDB" id="A0ABD1FR08"/>
<dbReference type="EMBL" id="JBEAFC010000012">
    <property type="protein sequence ID" value="KAL1534267.1"/>
    <property type="molecule type" value="Genomic_DNA"/>
</dbReference>
<accession>A0ABD1FR08</accession>
<feature type="transmembrane region" description="Helical" evidence="8">
    <location>
        <begin position="191"/>
        <end position="211"/>
    </location>
</feature>
<feature type="transmembrane region" description="Helical" evidence="8">
    <location>
        <begin position="402"/>
        <end position="422"/>
    </location>
</feature>
<feature type="transmembrane region" description="Helical" evidence="8">
    <location>
        <begin position="250"/>
        <end position="268"/>
    </location>
</feature>
<dbReference type="SUPFAM" id="SSF103481">
    <property type="entry name" value="Multidrug resistance efflux transporter EmrE"/>
    <property type="match status" value="1"/>
</dbReference>
<proteinExistence type="inferred from homology"/>
<keyword evidence="5 8" id="KW-1133">Transmembrane helix</keyword>
<evidence type="ECO:0000256" key="4">
    <source>
        <dbReference type="ARBA" id="ARBA00022692"/>
    </source>
</evidence>
<comment type="similarity">
    <text evidence="2">Belongs to the CRT-like transporter family.</text>
</comment>
<dbReference type="InterPro" id="IPR013936">
    <property type="entry name" value="CRT-like"/>
</dbReference>
<organism evidence="9 10">
    <name type="scientific">Salvia divinorum</name>
    <name type="common">Maria pastora</name>
    <name type="synonym">Diviner's sage</name>
    <dbReference type="NCBI Taxonomy" id="28513"/>
    <lineage>
        <taxon>Eukaryota</taxon>
        <taxon>Viridiplantae</taxon>
        <taxon>Streptophyta</taxon>
        <taxon>Embryophyta</taxon>
        <taxon>Tracheophyta</taxon>
        <taxon>Spermatophyta</taxon>
        <taxon>Magnoliopsida</taxon>
        <taxon>eudicotyledons</taxon>
        <taxon>Gunneridae</taxon>
        <taxon>Pentapetalae</taxon>
        <taxon>asterids</taxon>
        <taxon>lamiids</taxon>
        <taxon>Lamiales</taxon>
        <taxon>Lamiaceae</taxon>
        <taxon>Nepetoideae</taxon>
        <taxon>Mentheae</taxon>
        <taxon>Salviinae</taxon>
        <taxon>Salvia</taxon>
        <taxon>Salvia subgen. Calosphace</taxon>
    </lineage>
</organism>
<keyword evidence="6 8" id="KW-0472">Membrane</keyword>
<dbReference type="Proteomes" id="UP001567538">
    <property type="component" value="Unassembled WGS sequence"/>
</dbReference>
<evidence type="ECO:0000313" key="9">
    <source>
        <dbReference type="EMBL" id="KAL1534267.1"/>
    </source>
</evidence>
<evidence type="ECO:0000256" key="2">
    <source>
        <dbReference type="ARBA" id="ARBA00006690"/>
    </source>
</evidence>
<evidence type="ECO:0000256" key="7">
    <source>
        <dbReference type="SAM" id="MobiDB-lite"/>
    </source>
</evidence>
<reference evidence="9 10" key="1">
    <citation type="submission" date="2024-06" db="EMBL/GenBank/DDBJ databases">
        <title>A chromosome level genome sequence of Diviner's sage (Salvia divinorum).</title>
        <authorList>
            <person name="Ford S.A."/>
            <person name="Ro D.-K."/>
            <person name="Ness R.W."/>
            <person name="Phillips M.A."/>
        </authorList>
    </citation>
    <scope>NUCLEOTIDE SEQUENCE [LARGE SCALE GENOMIC DNA]</scope>
    <source>
        <strain evidence="9">SAF-2024a</strain>
        <tissue evidence="9">Leaf</tissue>
    </source>
</reference>
<feature type="transmembrane region" description="Helical" evidence="8">
    <location>
        <begin position="126"/>
        <end position="145"/>
    </location>
</feature>
<keyword evidence="10" id="KW-1185">Reference proteome</keyword>
<feature type="transmembrane region" description="Helical" evidence="8">
    <location>
        <begin position="372"/>
        <end position="390"/>
    </location>
</feature>
<gene>
    <name evidence="9" type="ORF">AAHA92_30465</name>
</gene>
<evidence type="ECO:0000256" key="5">
    <source>
        <dbReference type="ARBA" id="ARBA00022989"/>
    </source>
</evidence>
<dbReference type="Pfam" id="PF08627">
    <property type="entry name" value="CRT-like"/>
    <property type="match status" value="1"/>
</dbReference>
<name>A0ABD1FR08_SALDI</name>
<evidence type="ECO:0000256" key="6">
    <source>
        <dbReference type="ARBA" id="ARBA00023136"/>
    </source>
</evidence>
<feature type="transmembrane region" description="Helical" evidence="8">
    <location>
        <begin position="346"/>
        <end position="366"/>
    </location>
</feature>
<dbReference type="PANTHER" id="PTHR31326:SF1">
    <property type="entry name" value="PROTEIN CLT2, CHLOROPLASTIC"/>
    <property type="match status" value="1"/>
</dbReference>
<evidence type="ECO:0000313" key="10">
    <source>
        <dbReference type="Proteomes" id="UP001567538"/>
    </source>
</evidence>
<protein>
    <submittedName>
        <fullName evidence="9">Protein CLT2, chloroplastic-like</fullName>
    </submittedName>
</protein>
<feature type="transmembrane region" description="Helical" evidence="8">
    <location>
        <begin position="288"/>
        <end position="309"/>
    </location>
</feature>
<dbReference type="InterPro" id="IPR037185">
    <property type="entry name" value="EmrE-like"/>
</dbReference>
<dbReference type="PANTHER" id="PTHR31326">
    <property type="entry name" value="PROTEIN CLT2, CHLOROPLASTIC"/>
    <property type="match status" value="1"/>
</dbReference>
<comment type="caution">
    <text evidence="9">The sequence shown here is derived from an EMBL/GenBank/DDBJ whole genome shotgun (WGS) entry which is preliminary data.</text>
</comment>
<evidence type="ECO:0000256" key="1">
    <source>
        <dbReference type="ARBA" id="ARBA00004141"/>
    </source>
</evidence>
<feature type="transmembrane region" description="Helical" evidence="8">
    <location>
        <begin position="220"/>
        <end position="238"/>
    </location>
</feature>
<keyword evidence="3" id="KW-0813">Transport</keyword>
<evidence type="ECO:0000256" key="3">
    <source>
        <dbReference type="ARBA" id="ARBA00022448"/>
    </source>
</evidence>
<dbReference type="GO" id="GO:0016020">
    <property type="term" value="C:membrane"/>
    <property type="evidence" value="ECO:0007669"/>
    <property type="project" value="UniProtKB-SubCell"/>
</dbReference>
<feature type="transmembrane region" description="Helical" evidence="8">
    <location>
        <begin position="166"/>
        <end position="185"/>
    </location>
</feature>